<feature type="region of interest" description="Disordered" evidence="1">
    <location>
        <begin position="377"/>
        <end position="396"/>
    </location>
</feature>
<proteinExistence type="predicted"/>
<feature type="compositionally biased region" description="Polar residues" evidence="1">
    <location>
        <begin position="83"/>
        <end position="121"/>
    </location>
</feature>
<reference evidence="2 3" key="1">
    <citation type="journal article" date="2018" name="Evol. Lett.">
        <title>Horizontal gene cluster transfer increased hallucinogenic mushroom diversity.</title>
        <authorList>
            <person name="Reynolds H.T."/>
            <person name="Vijayakumar V."/>
            <person name="Gluck-Thaler E."/>
            <person name="Korotkin H.B."/>
            <person name="Matheny P.B."/>
            <person name="Slot J.C."/>
        </authorList>
    </citation>
    <scope>NUCLEOTIDE SEQUENCE [LARGE SCALE GENOMIC DNA]</scope>
    <source>
        <strain evidence="2 3">SRW20</strain>
    </source>
</reference>
<evidence type="ECO:0000313" key="3">
    <source>
        <dbReference type="Proteomes" id="UP000284706"/>
    </source>
</evidence>
<feature type="compositionally biased region" description="Basic and acidic residues" evidence="1">
    <location>
        <begin position="190"/>
        <end position="200"/>
    </location>
</feature>
<feature type="compositionally biased region" description="Basic residues" evidence="1">
    <location>
        <begin position="472"/>
        <end position="481"/>
    </location>
</feature>
<organism evidence="2 3">
    <name type="scientific">Gymnopilus dilepis</name>
    <dbReference type="NCBI Taxonomy" id="231916"/>
    <lineage>
        <taxon>Eukaryota</taxon>
        <taxon>Fungi</taxon>
        <taxon>Dikarya</taxon>
        <taxon>Basidiomycota</taxon>
        <taxon>Agaricomycotina</taxon>
        <taxon>Agaricomycetes</taxon>
        <taxon>Agaricomycetidae</taxon>
        <taxon>Agaricales</taxon>
        <taxon>Agaricineae</taxon>
        <taxon>Hymenogastraceae</taxon>
        <taxon>Gymnopilus</taxon>
    </lineage>
</organism>
<feature type="region of interest" description="Disordered" evidence="1">
    <location>
        <begin position="450"/>
        <end position="481"/>
    </location>
</feature>
<gene>
    <name evidence="2" type="ORF">CVT26_010321</name>
</gene>
<protein>
    <submittedName>
        <fullName evidence="2">Uncharacterized protein</fullName>
    </submittedName>
</protein>
<feature type="compositionally biased region" description="Polar residues" evidence="1">
    <location>
        <begin position="39"/>
        <end position="65"/>
    </location>
</feature>
<dbReference type="AlphaFoldDB" id="A0A409Y0X6"/>
<feature type="compositionally biased region" description="Polar residues" evidence="1">
    <location>
        <begin position="137"/>
        <end position="151"/>
    </location>
</feature>
<feature type="region of interest" description="Disordered" evidence="1">
    <location>
        <begin position="1"/>
        <end position="121"/>
    </location>
</feature>
<dbReference type="EMBL" id="NHYE01001339">
    <property type="protein sequence ID" value="PPQ96657.1"/>
    <property type="molecule type" value="Genomic_DNA"/>
</dbReference>
<keyword evidence="3" id="KW-1185">Reference proteome</keyword>
<dbReference type="OrthoDB" id="2683861at2759"/>
<feature type="compositionally biased region" description="Polar residues" evidence="1">
    <location>
        <begin position="16"/>
        <end position="26"/>
    </location>
</feature>
<dbReference type="Proteomes" id="UP000284706">
    <property type="component" value="Unassembled WGS sequence"/>
</dbReference>
<feature type="compositionally biased region" description="Polar residues" evidence="1">
    <location>
        <begin position="176"/>
        <end position="187"/>
    </location>
</feature>
<evidence type="ECO:0000313" key="2">
    <source>
        <dbReference type="EMBL" id="PPQ96657.1"/>
    </source>
</evidence>
<evidence type="ECO:0000256" key="1">
    <source>
        <dbReference type="SAM" id="MobiDB-lite"/>
    </source>
</evidence>
<feature type="compositionally biased region" description="Polar residues" evidence="1">
    <location>
        <begin position="213"/>
        <end position="224"/>
    </location>
</feature>
<feature type="region of interest" description="Disordered" evidence="1">
    <location>
        <begin position="137"/>
        <end position="231"/>
    </location>
</feature>
<name>A0A409Y0X6_9AGAR</name>
<comment type="caution">
    <text evidence="2">The sequence shown here is derived from an EMBL/GenBank/DDBJ whole genome shotgun (WGS) entry which is preliminary data.</text>
</comment>
<accession>A0A409Y0X6</accession>
<dbReference type="InParanoid" id="A0A409Y0X6"/>
<sequence length="481" mass="51320">MSYSGNSVVAAPPQGVTETPKTSCDGVQSALATREGMSAISSSADGLGMVSSTPAEGHNDVSSPEKTGPGSTGAPMDIDRESPSVSNNETGVPVTHTTLSSPGSTVDPSPSTNTEKSADNSTVASNVNICHTDQCLGSSSLDDTPPSQAAASPTLHEGSTSSSLSSPEDEAVIPAATTQISPISTSAGERAADNTSEHRLTAPPRLSVGELSGSASTPTLQDVPSSVHDHQATSSVAIDLTQVQSDETLAHTSSVVPNPGIVPEAARQSSPPNVQAQLVQVDFKTFSAAGYVNDEKTFEKLHAMSSNQKWAALLNLWAVFECRYRNNGSLPTKPRPPEIAWWMKNNRKLNRFPPIVKASDFILSWRQWWMAMQPDWRSRDPSWPPSRDAPEGSHWPKFTHSGPNGMFLLILSLGWWGRLVANGSGDVLEYETALDDVLWVLSRTLGGIPATPQKRGHIEEEELDDGDLAIRPRSKRSRKSV</sequence>